<dbReference type="STRING" id="28234.SAMN04488588_2097"/>
<sequence>MGYLKINVDEEFINNLIDRVVEANTNVQGLKNLNVELKEDGIHFQVDVNILKKDAKFDTLIKMTQKPETLSKGIMDFSITGDEGIRKILEGVFKILSKFTGVFDSEDNKLTIDLNKVDINPIINDTLSSLAVKELSVDENEFRLELNYRDQ</sequence>
<evidence type="ECO:0000313" key="2">
    <source>
        <dbReference type="EMBL" id="SDC92389.1"/>
    </source>
</evidence>
<dbReference type="EMBL" id="SRME01000006">
    <property type="protein sequence ID" value="TGG87019.1"/>
    <property type="molecule type" value="Genomic_DNA"/>
</dbReference>
<feature type="coiled-coil region" evidence="1">
    <location>
        <begin position="13"/>
        <end position="40"/>
    </location>
</feature>
<protein>
    <submittedName>
        <fullName evidence="2">Uncharacterized protein</fullName>
    </submittedName>
</protein>
<keyword evidence="1" id="KW-0175">Coiled coil</keyword>
<reference evidence="3 5" key="2">
    <citation type="submission" date="2019-04" db="EMBL/GenBank/DDBJ databases">
        <title>Draft genome sequence data and analysis of a Fermenting Bacterium, Geotoga petraea strain HO-Geo1, isolated from heavy-oil petroleum reservoir in Russia.</title>
        <authorList>
            <person name="Grouzdev D.S."/>
            <person name="Semenova E.M."/>
            <person name="Sokolova D.S."/>
            <person name="Tourova T.P."/>
            <person name="Poltaraus A.B."/>
            <person name="Nazina T.N."/>
        </authorList>
    </citation>
    <scope>NUCLEOTIDE SEQUENCE [LARGE SCALE GENOMIC DNA]</scope>
    <source>
        <strain evidence="3 5">HO-Geo1</strain>
    </source>
</reference>
<dbReference type="Proteomes" id="UP000199322">
    <property type="component" value="Unassembled WGS sequence"/>
</dbReference>
<organism evidence="2 4">
    <name type="scientific">Geotoga petraea</name>
    <dbReference type="NCBI Taxonomy" id="28234"/>
    <lineage>
        <taxon>Bacteria</taxon>
        <taxon>Thermotogati</taxon>
        <taxon>Thermotogota</taxon>
        <taxon>Thermotogae</taxon>
        <taxon>Petrotogales</taxon>
        <taxon>Petrotogaceae</taxon>
        <taxon>Geotoga</taxon>
    </lineage>
</organism>
<evidence type="ECO:0000313" key="3">
    <source>
        <dbReference type="EMBL" id="TGG87019.1"/>
    </source>
</evidence>
<accession>A0A1G6QJ31</accession>
<gene>
    <name evidence="3" type="ORF">E4650_09205</name>
    <name evidence="2" type="ORF">SAMN04488588_2097</name>
</gene>
<evidence type="ECO:0000313" key="4">
    <source>
        <dbReference type="Proteomes" id="UP000199322"/>
    </source>
</evidence>
<dbReference type="RefSeq" id="WP_091405749.1">
    <property type="nucleotide sequence ID" value="NZ_FMYV01000013.1"/>
</dbReference>
<reference evidence="2 4" key="1">
    <citation type="submission" date="2016-10" db="EMBL/GenBank/DDBJ databases">
        <authorList>
            <person name="de Groot N.N."/>
        </authorList>
    </citation>
    <scope>NUCLEOTIDE SEQUENCE [LARGE SCALE GENOMIC DNA]</scope>
    <source>
        <strain evidence="2 4">WG14</strain>
    </source>
</reference>
<dbReference type="Proteomes" id="UP000297288">
    <property type="component" value="Unassembled WGS sequence"/>
</dbReference>
<dbReference type="AlphaFoldDB" id="A0A1G6QJ31"/>
<evidence type="ECO:0000313" key="5">
    <source>
        <dbReference type="Proteomes" id="UP000297288"/>
    </source>
</evidence>
<keyword evidence="4" id="KW-1185">Reference proteome</keyword>
<proteinExistence type="predicted"/>
<dbReference type="OrthoDB" id="48316at2"/>
<evidence type="ECO:0000256" key="1">
    <source>
        <dbReference type="SAM" id="Coils"/>
    </source>
</evidence>
<name>A0A1G6QJ31_9BACT</name>
<dbReference type="EMBL" id="FMYV01000013">
    <property type="protein sequence ID" value="SDC92389.1"/>
    <property type="molecule type" value="Genomic_DNA"/>
</dbReference>